<keyword evidence="5" id="KW-0133">Cell shape</keyword>
<dbReference type="PANTHER" id="PTHR42749:SF1">
    <property type="entry name" value="CELL SHAPE-DETERMINING PROTEIN MREB"/>
    <property type="match status" value="1"/>
</dbReference>
<evidence type="ECO:0000313" key="7">
    <source>
        <dbReference type="EMBL" id="MFD1938196.1"/>
    </source>
</evidence>
<comment type="similarity">
    <text evidence="6">Belongs to the FtsA/MreB family.</text>
</comment>
<comment type="caution">
    <text evidence="7">The sequence shown here is derived from an EMBL/GenBank/DDBJ whole genome shotgun (WGS) entry which is preliminary data.</text>
</comment>
<dbReference type="Gene3D" id="3.30.420.40">
    <property type="match status" value="2"/>
</dbReference>
<comment type="subcellular location">
    <subcellularLocation>
        <location evidence="1">Cytoplasm</location>
    </subcellularLocation>
</comment>
<dbReference type="EMBL" id="JBHUFV010000061">
    <property type="protein sequence ID" value="MFD1938196.1"/>
    <property type="molecule type" value="Genomic_DNA"/>
</dbReference>
<dbReference type="InterPro" id="IPR004753">
    <property type="entry name" value="MreB"/>
</dbReference>
<reference evidence="8" key="1">
    <citation type="journal article" date="2019" name="Int. J. Syst. Evol. Microbiol.">
        <title>The Global Catalogue of Microorganisms (GCM) 10K type strain sequencing project: providing services to taxonomists for standard genome sequencing and annotation.</title>
        <authorList>
            <consortium name="The Broad Institute Genomics Platform"/>
            <consortium name="The Broad Institute Genome Sequencing Center for Infectious Disease"/>
            <person name="Wu L."/>
            <person name="Ma J."/>
        </authorList>
    </citation>
    <scope>NUCLEOTIDE SEQUENCE [LARGE SCALE GENOMIC DNA]</scope>
    <source>
        <strain evidence="8">ICMP 6774ER</strain>
    </source>
</reference>
<evidence type="ECO:0000256" key="4">
    <source>
        <dbReference type="ARBA" id="ARBA00022840"/>
    </source>
</evidence>
<dbReference type="Pfam" id="PF06723">
    <property type="entry name" value="MreB_Mbl"/>
    <property type="match status" value="1"/>
</dbReference>
<sequence>MTINGRASWLEGHAAVDLGTARIRAVALGHPVIIDQPASVTSQDETRWPVRHGMVADTATCARLVRRALRPVMVDAERPLRRVLLGVPVSASPAERAAAAEAVHRAAGCPVAVVEEPLAAAVGCGLDVTDPRPQLLLDIGAGIIEVVVIRDAAVADAVALQVPAQTQPVLPLHVQDRVTAMTAELLARLPSEQRASARERGLLLTGGGACRPRLAARLCSRLGLTVSSAPEPAHATVRGLARLCLSPLAALVALPTA</sequence>
<dbReference type="RefSeq" id="WP_379580043.1">
    <property type="nucleotide sequence ID" value="NZ_JBHUFV010000061.1"/>
</dbReference>
<proteinExistence type="inferred from homology"/>
<evidence type="ECO:0000256" key="2">
    <source>
        <dbReference type="ARBA" id="ARBA00022490"/>
    </source>
</evidence>
<dbReference type="SUPFAM" id="SSF53067">
    <property type="entry name" value="Actin-like ATPase domain"/>
    <property type="match status" value="1"/>
</dbReference>
<dbReference type="InterPro" id="IPR056546">
    <property type="entry name" value="MreB_MamK-like"/>
</dbReference>
<dbReference type="PRINTS" id="PR01652">
    <property type="entry name" value="SHAPEPROTEIN"/>
</dbReference>
<organism evidence="7 8">
    <name type="scientific">Nonomuraea mangrovi</name>
    <dbReference type="NCBI Taxonomy" id="2316207"/>
    <lineage>
        <taxon>Bacteria</taxon>
        <taxon>Bacillati</taxon>
        <taxon>Actinomycetota</taxon>
        <taxon>Actinomycetes</taxon>
        <taxon>Streptosporangiales</taxon>
        <taxon>Streptosporangiaceae</taxon>
        <taxon>Nonomuraea</taxon>
    </lineage>
</organism>
<evidence type="ECO:0000256" key="1">
    <source>
        <dbReference type="ARBA" id="ARBA00004496"/>
    </source>
</evidence>
<dbReference type="Proteomes" id="UP001597368">
    <property type="component" value="Unassembled WGS sequence"/>
</dbReference>
<keyword evidence="2" id="KW-0963">Cytoplasm</keyword>
<dbReference type="PANTHER" id="PTHR42749">
    <property type="entry name" value="CELL SHAPE-DETERMINING PROTEIN MREB"/>
    <property type="match status" value="1"/>
</dbReference>
<gene>
    <name evidence="7" type="ORF">ACFSKW_42640</name>
</gene>
<evidence type="ECO:0000256" key="5">
    <source>
        <dbReference type="ARBA" id="ARBA00022960"/>
    </source>
</evidence>
<keyword evidence="3" id="KW-0547">Nucleotide-binding</keyword>
<keyword evidence="4" id="KW-0067">ATP-binding</keyword>
<dbReference type="InterPro" id="IPR043129">
    <property type="entry name" value="ATPase_NBD"/>
</dbReference>
<name>A0ABW4T8W3_9ACTN</name>
<accession>A0ABW4T8W3</accession>
<evidence type="ECO:0000313" key="8">
    <source>
        <dbReference type="Proteomes" id="UP001597368"/>
    </source>
</evidence>
<evidence type="ECO:0000256" key="6">
    <source>
        <dbReference type="ARBA" id="ARBA00023458"/>
    </source>
</evidence>
<evidence type="ECO:0000256" key="3">
    <source>
        <dbReference type="ARBA" id="ARBA00022741"/>
    </source>
</evidence>
<protein>
    <submittedName>
        <fullName evidence="7">Rod shape-determining protein</fullName>
    </submittedName>
</protein>
<keyword evidence="8" id="KW-1185">Reference proteome</keyword>